<dbReference type="PANTHER" id="PTHR43316">
    <property type="entry name" value="HYDROLASE, HALOACID DELAHOGENASE-RELATED"/>
    <property type="match status" value="1"/>
</dbReference>
<evidence type="ECO:0008006" key="4">
    <source>
        <dbReference type="Google" id="ProtNLM"/>
    </source>
</evidence>
<dbReference type="InterPro" id="IPR023198">
    <property type="entry name" value="PGP-like_dom2"/>
</dbReference>
<keyword evidence="1" id="KW-0378">Hydrolase</keyword>
<dbReference type="PANTHER" id="PTHR43316:SF3">
    <property type="entry name" value="HALOACID DEHALOGENASE, TYPE II (AFU_ORTHOLOGUE AFUA_2G07750)-RELATED"/>
    <property type="match status" value="1"/>
</dbReference>
<dbReference type="Gene3D" id="3.40.50.1000">
    <property type="entry name" value="HAD superfamily/HAD-like"/>
    <property type="match status" value="1"/>
</dbReference>
<dbReference type="AlphaFoldDB" id="A0AAW0DGK0"/>
<dbReference type="EMBL" id="JAYKXP010000015">
    <property type="protein sequence ID" value="KAK7049928.1"/>
    <property type="molecule type" value="Genomic_DNA"/>
</dbReference>
<sequence>MDGIEVLIFDVFGTVVDWRTSVVKELQELGSQHKLACTHFWLDCRVRRRLSLILDSPKDWKDFAEEWRAGYMQNTRRIANGGDGTNDTDTMHREILEEMLKADRWTQVGSVLDERARAHLSYVWHRLDGWPDTVSGLYGLKKHAIVTCLSNGNLRLLAKFADLPWDAVLSVALFDSYKPNPKVYEGALRHLSLNETPQKAAMVAAHMFDLRGAAKVGLKTIFVRRKDEKEDGVDPAGVKSKAEGGEVDLVVNSIEELVPLFDPSK</sequence>
<organism evidence="2 3">
    <name type="scientific">Paramarasmius palmivorus</name>
    <dbReference type="NCBI Taxonomy" id="297713"/>
    <lineage>
        <taxon>Eukaryota</taxon>
        <taxon>Fungi</taxon>
        <taxon>Dikarya</taxon>
        <taxon>Basidiomycota</taxon>
        <taxon>Agaricomycotina</taxon>
        <taxon>Agaricomycetes</taxon>
        <taxon>Agaricomycetidae</taxon>
        <taxon>Agaricales</taxon>
        <taxon>Marasmiineae</taxon>
        <taxon>Marasmiaceae</taxon>
        <taxon>Paramarasmius</taxon>
    </lineage>
</organism>
<protein>
    <recommendedName>
        <fullName evidence="4">Haloacid dehalogenase</fullName>
    </recommendedName>
</protein>
<dbReference type="NCBIfam" id="TIGR01493">
    <property type="entry name" value="HAD-SF-IA-v2"/>
    <property type="match status" value="1"/>
</dbReference>
<dbReference type="GO" id="GO:0016791">
    <property type="term" value="F:phosphatase activity"/>
    <property type="evidence" value="ECO:0007669"/>
    <property type="project" value="UniProtKB-ARBA"/>
</dbReference>
<accession>A0AAW0DGK0</accession>
<evidence type="ECO:0000313" key="2">
    <source>
        <dbReference type="EMBL" id="KAK7049928.1"/>
    </source>
</evidence>
<dbReference type="InterPro" id="IPR006439">
    <property type="entry name" value="HAD-SF_hydro_IA"/>
</dbReference>
<dbReference type="SUPFAM" id="SSF56784">
    <property type="entry name" value="HAD-like"/>
    <property type="match status" value="1"/>
</dbReference>
<dbReference type="InterPro" id="IPR036412">
    <property type="entry name" value="HAD-like_sf"/>
</dbReference>
<evidence type="ECO:0000313" key="3">
    <source>
        <dbReference type="Proteomes" id="UP001383192"/>
    </source>
</evidence>
<reference evidence="2 3" key="1">
    <citation type="submission" date="2024-01" db="EMBL/GenBank/DDBJ databases">
        <title>A draft genome for a cacao thread blight-causing isolate of Paramarasmius palmivorus.</title>
        <authorList>
            <person name="Baruah I.K."/>
            <person name="Bukari Y."/>
            <person name="Amoako-Attah I."/>
            <person name="Meinhardt L.W."/>
            <person name="Bailey B.A."/>
            <person name="Cohen S.P."/>
        </authorList>
    </citation>
    <scope>NUCLEOTIDE SEQUENCE [LARGE SCALE GENOMIC DNA]</scope>
    <source>
        <strain evidence="2 3">GH-12</strain>
    </source>
</reference>
<gene>
    <name evidence="2" type="ORF">VNI00_005358</name>
</gene>
<comment type="caution">
    <text evidence="2">The sequence shown here is derived from an EMBL/GenBank/DDBJ whole genome shotgun (WGS) entry which is preliminary data.</text>
</comment>
<name>A0AAW0DGK0_9AGAR</name>
<evidence type="ECO:0000256" key="1">
    <source>
        <dbReference type="ARBA" id="ARBA00022801"/>
    </source>
</evidence>
<dbReference type="InterPro" id="IPR023214">
    <property type="entry name" value="HAD_sf"/>
</dbReference>
<keyword evidence="3" id="KW-1185">Reference proteome</keyword>
<dbReference type="InterPro" id="IPR051540">
    <property type="entry name" value="S-2-haloacid_dehalogenase"/>
</dbReference>
<dbReference type="Proteomes" id="UP001383192">
    <property type="component" value="Unassembled WGS sequence"/>
</dbReference>
<dbReference type="Pfam" id="PF00702">
    <property type="entry name" value="Hydrolase"/>
    <property type="match status" value="1"/>
</dbReference>
<proteinExistence type="predicted"/>
<dbReference type="Gene3D" id="1.10.150.240">
    <property type="entry name" value="Putative phosphatase, domain 2"/>
    <property type="match status" value="1"/>
</dbReference>